<keyword evidence="3" id="KW-1185">Reference proteome</keyword>
<sequence length="137" mass="14190">MGVGLQSQEVGRAPSAAGTQQSRAKGSATATPCQPALGTPAATTDVFQEHEVKPVVSGTQGGGPAISNQQQQGASLAVAAPMPEEMLDDCSDDIAMYIDFDAVAHMMPCYPGVKMEDYQFDGLDADTVGSPLWALDD</sequence>
<comment type="caution">
    <text evidence="2">The sequence shown here is derived from an EMBL/GenBank/DDBJ whole genome shotgun (WGS) entry which is preliminary data.</text>
</comment>
<dbReference type="Proteomes" id="UP000324897">
    <property type="component" value="Chromosome 7"/>
</dbReference>
<accession>A0A5J9U972</accession>
<reference evidence="2 3" key="1">
    <citation type="journal article" date="2019" name="Sci. Rep.">
        <title>A high-quality genome of Eragrostis curvula grass provides insights into Poaceae evolution and supports new strategies to enhance forage quality.</title>
        <authorList>
            <person name="Carballo J."/>
            <person name="Santos B.A.C.M."/>
            <person name="Zappacosta D."/>
            <person name="Garbus I."/>
            <person name="Selva J.P."/>
            <person name="Gallo C.A."/>
            <person name="Diaz A."/>
            <person name="Albertini E."/>
            <person name="Caccamo M."/>
            <person name="Echenique V."/>
        </authorList>
    </citation>
    <scope>NUCLEOTIDE SEQUENCE [LARGE SCALE GENOMIC DNA]</scope>
    <source>
        <strain evidence="3">cv. Victoria</strain>
        <tissue evidence="2">Leaf</tissue>
    </source>
</reference>
<dbReference type="Gramene" id="TVU19828">
    <property type="protein sequence ID" value="TVU19828"/>
    <property type="gene ID" value="EJB05_36003"/>
</dbReference>
<proteinExistence type="predicted"/>
<name>A0A5J9U972_9POAL</name>
<evidence type="ECO:0000313" key="3">
    <source>
        <dbReference type="Proteomes" id="UP000324897"/>
    </source>
</evidence>
<evidence type="ECO:0000256" key="1">
    <source>
        <dbReference type="SAM" id="MobiDB-lite"/>
    </source>
</evidence>
<gene>
    <name evidence="2" type="ORF">EJB05_36003</name>
</gene>
<feature type="region of interest" description="Disordered" evidence="1">
    <location>
        <begin position="1"/>
        <end position="76"/>
    </location>
</feature>
<feature type="compositionally biased region" description="Polar residues" evidence="1">
    <location>
        <begin position="17"/>
        <end position="32"/>
    </location>
</feature>
<organism evidence="2 3">
    <name type="scientific">Eragrostis curvula</name>
    <name type="common">weeping love grass</name>
    <dbReference type="NCBI Taxonomy" id="38414"/>
    <lineage>
        <taxon>Eukaryota</taxon>
        <taxon>Viridiplantae</taxon>
        <taxon>Streptophyta</taxon>
        <taxon>Embryophyta</taxon>
        <taxon>Tracheophyta</taxon>
        <taxon>Spermatophyta</taxon>
        <taxon>Magnoliopsida</taxon>
        <taxon>Liliopsida</taxon>
        <taxon>Poales</taxon>
        <taxon>Poaceae</taxon>
        <taxon>PACMAD clade</taxon>
        <taxon>Chloridoideae</taxon>
        <taxon>Eragrostideae</taxon>
        <taxon>Eragrostidinae</taxon>
        <taxon>Eragrostis</taxon>
    </lineage>
</organism>
<dbReference type="AlphaFoldDB" id="A0A5J9U972"/>
<protein>
    <submittedName>
        <fullName evidence="2">Uncharacterized protein</fullName>
    </submittedName>
</protein>
<dbReference type="EMBL" id="RWGY01000029">
    <property type="protein sequence ID" value="TVU19828.1"/>
    <property type="molecule type" value="Genomic_DNA"/>
</dbReference>
<dbReference type="OrthoDB" id="550883at2759"/>
<evidence type="ECO:0000313" key="2">
    <source>
        <dbReference type="EMBL" id="TVU19828.1"/>
    </source>
</evidence>